<evidence type="ECO:0000259" key="2">
    <source>
        <dbReference type="PROSITE" id="PS50943"/>
    </source>
</evidence>
<reference evidence="4" key="1">
    <citation type="journal article" date="2019" name="Int. J. Syst. Evol. Microbiol.">
        <title>The Global Catalogue of Microorganisms (GCM) 10K type strain sequencing project: providing services to taxonomists for standard genome sequencing and annotation.</title>
        <authorList>
            <consortium name="The Broad Institute Genomics Platform"/>
            <consortium name="The Broad Institute Genome Sequencing Center for Infectious Disease"/>
            <person name="Wu L."/>
            <person name="Ma J."/>
        </authorList>
    </citation>
    <scope>NUCLEOTIDE SEQUENCE [LARGE SCALE GENOMIC DNA]</scope>
    <source>
        <strain evidence="4">CCUG 63418</strain>
    </source>
</reference>
<dbReference type="Pfam" id="PF01381">
    <property type="entry name" value="HTH_3"/>
    <property type="match status" value="1"/>
</dbReference>
<name>A0ABW2YX80_9SPHI</name>
<feature type="domain" description="HTH cro/C1-type" evidence="2">
    <location>
        <begin position="10"/>
        <end position="64"/>
    </location>
</feature>
<accession>A0ABW2YX80</accession>
<keyword evidence="4" id="KW-1185">Reference proteome</keyword>
<evidence type="ECO:0000313" key="4">
    <source>
        <dbReference type="Proteomes" id="UP001596958"/>
    </source>
</evidence>
<evidence type="ECO:0000313" key="3">
    <source>
        <dbReference type="EMBL" id="MFD0750418.1"/>
    </source>
</evidence>
<dbReference type="CDD" id="cd00093">
    <property type="entry name" value="HTH_XRE"/>
    <property type="match status" value="1"/>
</dbReference>
<dbReference type="PROSITE" id="PS50943">
    <property type="entry name" value="HTH_CROC1"/>
    <property type="match status" value="1"/>
</dbReference>
<dbReference type="SMART" id="SM00530">
    <property type="entry name" value="HTH_XRE"/>
    <property type="match status" value="1"/>
</dbReference>
<dbReference type="InterPro" id="IPR010982">
    <property type="entry name" value="Lambda_DNA-bd_dom_sf"/>
</dbReference>
<organism evidence="3 4">
    <name type="scientific">Mucilaginibacter calamicampi</name>
    <dbReference type="NCBI Taxonomy" id="1302352"/>
    <lineage>
        <taxon>Bacteria</taxon>
        <taxon>Pseudomonadati</taxon>
        <taxon>Bacteroidota</taxon>
        <taxon>Sphingobacteriia</taxon>
        <taxon>Sphingobacteriales</taxon>
        <taxon>Sphingobacteriaceae</taxon>
        <taxon>Mucilaginibacter</taxon>
    </lineage>
</organism>
<gene>
    <name evidence="3" type="ORF">ACFQZS_09715</name>
</gene>
<dbReference type="Proteomes" id="UP001596958">
    <property type="component" value="Unassembled WGS sequence"/>
</dbReference>
<feature type="transmembrane region" description="Helical" evidence="1">
    <location>
        <begin position="119"/>
        <end position="138"/>
    </location>
</feature>
<dbReference type="RefSeq" id="WP_377099677.1">
    <property type="nucleotide sequence ID" value="NZ_JBHTHU010000006.1"/>
</dbReference>
<protein>
    <submittedName>
        <fullName evidence="3">Helix-turn-helix domain-containing protein</fullName>
    </submittedName>
</protein>
<sequence>MNTQQIGSLIKQSRIKKGYTQQQVADMTQLSLRSVQRIEKGEVMPRQYSLDALANQLEFTPVVIADELPVSTTHAVITPQPLNKARKLILTCGLAILLILLTGAFISQSRGFPETHFEAFLLWAGVTTAYLVFVWKLWR</sequence>
<keyword evidence="1" id="KW-1133">Transmembrane helix</keyword>
<dbReference type="SUPFAM" id="SSF47413">
    <property type="entry name" value="lambda repressor-like DNA-binding domains"/>
    <property type="match status" value="1"/>
</dbReference>
<dbReference type="EMBL" id="JBHTHU010000006">
    <property type="protein sequence ID" value="MFD0750418.1"/>
    <property type="molecule type" value="Genomic_DNA"/>
</dbReference>
<keyword evidence="1" id="KW-0472">Membrane</keyword>
<feature type="transmembrane region" description="Helical" evidence="1">
    <location>
        <begin position="88"/>
        <end position="107"/>
    </location>
</feature>
<keyword evidence="1" id="KW-0812">Transmembrane</keyword>
<dbReference type="Gene3D" id="1.10.260.40">
    <property type="entry name" value="lambda repressor-like DNA-binding domains"/>
    <property type="match status" value="1"/>
</dbReference>
<dbReference type="InterPro" id="IPR001387">
    <property type="entry name" value="Cro/C1-type_HTH"/>
</dbReference>
<comment type="caution">
    <text evidence="3">The sequence shown here is derived from an EMBL/GenBank/DDBJ whole genome shotgun (WGS) entry which is preliminary data.</text>
</comment>
<evidence type="ECO:0000256" key="1">
    <source>
        <dbReference type="SAM" id="Phobius"/>
    </source>
</evidence>
<proteinExistence type="predicted"/>